<keyword evidence="2" id="KW-0949">S-adenosyl-L-methionine</keyword>
<keyword evidence="4" id="KW-0408">Iron</keyword>
<gene>
    <name evidence="8" type="ORF">SAMN02745691_00592</name>
</gene>
<evidence type="ECO:0000256" key="5">
    <source>
        <dbReference type="ARBA" id="ARBA00023014"/>
    </source>
</evidence>
<dbReference type="GO" id="GO:0051539">
    <property type="term" value="F:4 iron, 4 sulfur cluster binding"/>
    <property type="evidence" value="ECO:0007669"/>
    <property type="project" value="UniProtKB-KW"/>
</dbReference>
<keyword evidence="9" id="KW-1185">Reference proteome</keyword>
<dbReference type="SFLD" id="SFLDS00029">
    <property type="entry name" value="Radical_SAM"/>
    <property type="match status" value="1"/>
</dbReference>
<evidence type="ECO:0000259" key="6">
    <source>
        <dbReference type="PROSITE" id="PS51332"/>
    </source>
</evidence>
<dbReference type="SFLD" id="SFLDG01123">
    <property type="entry name" value="methyltransferase_(Class_B)"/>
    <property type="match status" value="1"/>
</dbReference>
<dbReference type="PANTHER" id="PTHR43409">
    <property type="entry name" value="ANAEROBIC MAGNESIUM-PROTOPORPHYRIN IX MONOMETHYL ESTER CYCLASE-RELATED"/>
    <property type="match status" value="1"/>
</dbReference>
<evidence type="ECO:0000259" key="7">
    <source>
        <dbReference type="PROSITE" id="PS51918"/>
    </source>
</evidence>
<dbReference type="GO" id="GO:0031419">
    <property type="term" value="F:cobalamin binding"/>
    <property type="evidence" value="ECO:0007669"/>
    <property type="project" value="InterPro"/>
</dbReference>
<reference evidence="8 9" key="1">
    <citation type="submission" date="2016-11" db="EMBL/GenBank/DDBJ databases">
        <authorList>
            <person name="Jaros S."/>
            <person name="Januszkiewicz K."/>
            <person name="Wedrychowicz H."/>
        </authorList>
    </citation>
    <scope>NUCLEOTIDE SEQUENCE [LARGE SCALE GENOMIC DNA]</scope>
    <source>
        <strain evidence="8 9">DSM 15970</strain>
    </source>
</reference>
<dbReference type="PROSITE" id="PS51918">
    <property type="entry name" value="RADICAL_SAM"/>
    <property type="match status" value="1"/>
</dbReference>
<dbReference type="GO" id="GO:0003824">
    <property type="term" value="F:catalytic activity"/>
    <property type="evidence" value="ECO:0007669"/>
    <property type="project" value="InterPro"/>
</dbReference>
<dbReference type="CDD" id="cd02068">
    <property type="entry name" value="radical_SAM_B12_BD"/>
    <property type="match status" value="1"/>
</dbReference>
<dbReference type="InterPro" id="IPR006158">
    <property type="entry name" value="Cobalamin-bd"/>
</dbReference>
<dbReference type="Gene3D" id="3.80.30.20">
    <property type="entry name" value="tm_1862 like domain"/>
    <property type="match status" value="1"/>
</dbReference>
<dbReference type="Proteomes" id="UP000184342">
    <property type="component" value="Unassembled WGS sequence"/>
</dbReference>
<dbReference type="InterPro" id="IPR025288">
    <property type="entry name" value="DUF4080"/>
</dbReference>
<dbReference type="Pfam" id="PF02310">
    <property type="entry name" value="B12-binding"/>
    <property type="match status" value="1"/>
</dbReference>
<evidence type="ECO:0000313" key="8">
    <source>
        <dbReference type="EMBL" id="SHI64580.1"/>
    </source>
</evidence>
<dbReference type="InterPro" id="IPR007197">
    <property type="entry name" value="rSAM"/>
</dbReference>
<dbReference type="EMBL" id="FQYT01000005">
    <property type="protein sequence ID" value="SHI64580.1"/>
    <property type="molecule type" value="Genomic_DNA"/>
</dbReference>
<feature type="domain" description="B12-binding" evidence="6">
    <location>
        <begin position="1"/>
        <end position="134"/>
    </location>
</feature>
<dbReference type="Pfam" id="PF04055">
    <property type="entry name" value="Radical_SAM"/>
    <property type="match status" value="1"/>
</dbReference>
<accession>A0A1M6CUF1</accession>
<dbReference type="InterPro" id="IPR034466">
    <property type="entry name" value="Methyltransferase_Class_B"/>
</dbReference>
<evidence type="ECO:0000313" key="9">
    <source>
        <dbReference type="Proteomes" id="UP000184342"/>
    </source>
</evidence>
<dbReference type="AlphaFoldDB" id="A0A1M6CUF1"/>
<evidence type="ECO:0000256" key="4">
    <source>
        <dbReference type="ARBA" id="ARBA00023004"/>
    </source>
</evidence>
<dbReference type="Pfam" id="PF13311">
    <property type="entry name" value="DUF4080"/>
    <property type="match status" value="1"/>
</dbReference>
<evidence type="ECO:0000256" key="2">
    <source>
        <dbReference type="ARBA" id="ARBA00022691"/>
    </source>
</evidence>
<organism evidence="8 9">
    <name type="scientific">Parasporobacterium paucivorans DSM 15970</name>
    <dbReference type="NCBI Taxonomy" id="1122934"/>
    <lineage>
        <taxon>Bacteria</taxon>
        <taxon>Bacillati</taxon>
        <taxon>Bacillota</taxon>
        <taxon>Clostridia</taxon>
        <taxon>Lachnospirales</taxon>
        <taxon>Lachnospiraceae</taxon>
        <taxon>Parasporobacterium</taxon>
    </lineage>
</organism>
<sequence length="575" mass="67062">MKVVLAALNAKYIHSCLAVYSLKANAAEYKNDISIEEYTINQKNEDIVRQLYVSGPDVLAFSCYIWNIEQTMRVVRDIRKILPVTRIWLGGPEAFYNAKKLLEENQELDGIMLGEGEHTFYELLRFYDGKGKSLKDVNGIVLREGSSIVDTGFRDVLNMDGLEFAYGDLSDFEHRIIYYESSRGCPFSCSYCLSSIEKKLRFRSVEKVKKDLEFFLSSRVRQVKFVDRTFNADKRHADAVWTFLLENDNGITNFHFEISADLLDEEQLHLLSRMRKGLIQLETGVQTANQATLGEIDRRMDLDKVKEATVRIRSFKNIHQHLDLIAGLPFESFDSFGRSFDEVYSLRPDMLQLGFLKVLRGSKMHDKASEYGLISQSAPPYEVMQTKWLTYDELDALKGVEEALEIYYNSGQFVNTLRCLERSFESPFEMYRMLAVALKEMNRYMKHSRGDYYECLLRSAIDANKEEIYRELLTLDLYLRENLKSRPGFAKNQDRFKEDIKNFYRDTDKVSQYLRGYEEFDSKQIARMTHIEVFERDIFRFVETGSDDGSVTGILFDYRNKDEMTNQAKLYVVNL</sequence>
<dbReference type="PROSITE" id="PS51332">
    <property type="entry name" value="B12_BINDING"/>
    <property type="match status" value="1"/>
</dbReference>
<dbReference type="STRING" id="1122934.SAMN02745691_00592"/>
<dbReference type="GO" id="GO:0046872">
    <property type="term" value="F:metal ion binding"/>
    <property type="evidence" value="ECO:0007669"/>
    <property type="project" value="UniProtKB-KW"/>
</dbReference>
<dbReference type="Gene3D" id="3.40.50.280">
    <property type="entry name" value="Cobalamin-binding domain"/>
    <property type="match status" value="1"/>
</dbReference>
<evidence type="ECO:0000256" key="3">
    <source>
        <dbReference type="ARBA" id="ARBA00022723"/>
    </source>
</evidence>
<dbReference type="InterPro" id="IPR023404">
    <property type="entry name" value="rSAM_horseshoe"/>
</dbReference>
<dbReference type="SFLD" id="SFLDG01082">
    <property type="entry name" value="B12-binding_domain_containing"/>
    <property type="match status" value="1"/>
</dbReference>
<keyword evidence="5" id="KW-0411">Iron-sulfur</keyword>
<dbReference type="GO" id="GO:0005829">
    <property type="term" value="C:cytosol"/>
    <property type="evidence" value="ECO:0007669"/>
    <property type="project" value="TreeGrafter"/>
</dbReference>
<keyword evidence="3" id="KW-0479">Metal-binding</keyword>
<name>A0A1M6CUF1_9FIRM</name>
<protein>
    <submittedName>
        <fullName evidence="8">Radical SAM superfamily enzyme YgiQ, UPF0313 family</fullName>
    </submittedName>
</protein>
<dbReference type="InterPro" id="IPR051198">
    <property type="entry name" value="BchE-like"/>
</dbReference>
<proteinExistence type="predicted"/>
<dbReference type="SUPFAM" id="SSF102114">
    <property type="entry name" value="Radical SAM enzymes"/>
    <property type="match status" value="1"/>
</dbReference>
<comment type="cofactor">
    <cofactor evidence="1">
        <name>[4Fe-4S] cluster</name>
        <dbReference type="ChEBI" id="CHEBI:49883"/>
    </cofactor>
</comment>
<dbReference type="InterPro" id="IPR006638">
    <property type="entry name" value="Elp3/MiaA/NifB-like_rSAM"/>
</dbReference>
<dbReference type="PANTHER" id="PTHR43409:SF16">
    <property type="entry name" value="SLR0320 PROTEIN"/>
    <property type="match status" value="1"/>
</dbReference>
<dbReference type="OrthoDB" id="9801424at2"/>
<feature type="domain" description="Radical SAM core" evidence="7">
    <location>
        <begin position="171"/>
        <end position="401"/>
    </location>
</feature>
<dbReference type="SMART" id="SM00729">
    <property type="entry name" value="Elp3"/>
    <property type="match status" value="1"/>
</dbReference>
<dbReference type="RefSeq" id="WP_073992869.1">
    <property type="nucleotide sequence ID" value="NZ_FQYT01000005.1"/>
</dbReference>
<evidence type="ECO:0000256" key="1">
    <source>
        <dbReference type="ARBA" id="ARBA00001966"/>
    </source>
</evidence>
<dbReference type="InterPro" id="IPR058240">
    <property type="entry name" value="rSAM_sf"/>
</dbReference>